<reference evidence="2 3" key="1">
    <citation type="journal article" date="2018" name="Mol. Plant">
        <title>The genome of Artemisia annua provides insight into the evolution of Asteraceae family and artemisinin biosynthesis.</title>
        <authorList>
            <person name="Shen Q."/>
            <person name="Zhang L."/>
            <person name="Liao Z."/>
            <person name="Wang S."/>
            <person name="Yan T."/>
            <person name="Shi P."/>
            <person name="Liu M."/>
            <person name="Fu X."/>
            <person name="Pan Q."/>
            <person name="Wang Y."/>
            <person name="Lv Z."/>
            <person name="Lu X."/>
            <person name="Zhang F."/>
            <person name="Jiang W."/>
            <person name="Ma Y."/>
            <person name="Chen M."/>
            <person name="Hao X."/>
            <person name="Li L."/>
            <person name="Tang Y."/>
            <person name="Lv G."/>
            <person name="Zhou Y."/>
            <person name="Sun X."/>
            <person name="Brodelius P.E."/>
            <person name="Rose J.K.C."/>
            <person name="Tang K."/>
        </authorList>
    </citation>
    <scope>NUCLEOTIDE SEQUENCE [LARGE SCALE GENOMIC DNA]</scope>
    <source>
        <strain evidence="3">cv. Huhao1</strain>
        <tissue evidence="2">Leaf</tissue>
    </source>
</reference>
<feature type="compositionally biased region" description="Basic and acidic residues" evidence="1">
    <location>
        <begin position="22"/>
        <end position="34"/>
    </location>
</feature>
<dbReference type="EMBL" id="PKPP01021589">
    <property type="protein sequence ID" value="PWA34779.1"/>
    <property type="molecule type" value="Genomic_DNA"/>
</dbReference>
<dbReference type="GO" id="GO:0003677">
    <property type="term" value="F:DNA binding"/>
    <property type="evidence" value="ECO:0007669"/>
    <property type="project" value="UniProtKB-KW"/>
</dbReference>
<evidence type="ECO:0000313" key="2">
    <source>
        <dbReference type="EMBL" id="PWA34779.1"/>
    </source>
</evidence>
<dbReference type="AlphaFoldDB" id="A0A2U1KDC7"/>
<sequence>MDEPATSPTQLSANVPENVVMESKKKGSEKIDQKRKIVHRKSLDTCHRTSQCRGVISRHIWTRLILSQKKLQRFQLKSIVSLQLRRMG</sequence>
<keyword evidence="2" id="KW-0238">DNA-binding</keyword>
<name>A0A2U1KDC7_ARTAN</name>
<proteinExistence type="predicted"/>
<organism evidence="2 3">
    <name type="scientific">Artemisia annua</name>
    <name type="common">Sweet wormwood</name>
    <dbReference type="NCBI Taxonomy" id="35608"/>
    <lineage>
        <taxon>Eukaryota</taxon>
        <taxon>Viridiplantae</taxon>
        <taxon>Streptophyta</taxon>
        <taxon>Embryophyta</taxon>
        <taxon>Tracheophyta</taxon>
        <taxon>Spermatophyta</taxon>
        <taxon>Magnoliopsida</taxon>
        <taxon>eudicotyledons</taxon>
        <taxon>Gunneridae</taxon>
        <taxon>Pentapetalae</taxon>
        <taxon>asterids</taxon>
        <taxon>campanulids</taxon>
        <taxon>Asterales</taxon>
        <taxon>Asteraceae</taxon>
        <taxon>Asteroideae</taxon>
        <taxon>Anthemideae</taxon>
        <taxon>Artemisiinae</taxon>
        <taxon>Artemisia</taxon>
    </lineage>
</organism>
<accession>A0A2U1KDC7</accession>
<evidence type="ECO:0000256" key="1">
    <source>
        <dbReference type="SAM" id="MobiDB-lite"/>
    </source>
</evidence>
<feature type="compositionally biased region" description="Polar residues" evidence="1">
    <location>
        <begin position="1"/>
        <end position="15"/>
    </location>
</feature>
<protein>
    <submittedName>
        <fullName evidence="2">Integrase-type DNA-binding superfamily protein</fullName>
    </submittedName>
</protein>
<evidence type="ECO:0000313" key="3">
    <source>
        <dbReference type="Proteomes" id="UP000245207"/>
    </source>
</evidence>
<keyword evidence="3" id="KW-1185">Reference proteome</keyword>
<dbReference type="Proteomes" id="UP000245207">
    <property type="component" value="Unassembled WGS sequence"/>
</dbReference>
<feature type="region of interest" description="Disordered" evidence="1">
    <location>
        <begin position="1"/>
        <end position="34"/>
    </location>
</feature>
<gene>
    <name evidence="2" type="ORF">CTI12_AA615920</name>
</gene>
<comment type="caution">
    <text evidence="2">The sequence shown here is derived from an EMBL/GenBank/DDBJ whole genome shotgun (WGS) entry which is preliminary data.</text>
</comment>